<feature type="non-terminal residue" evidence="7">
    <location>
        <position position="675"/>
    </location>
</feature>
<comment type="similarity">
    <text evidence="1 5">Belongs to the peptidase S8 family.</text>
</comment>
<dbReference type="PRINTS" id="PR00723">
    <property type="entry name" value="SUBTILISIN"/>
</dbReference>
<name>A0A136IK58_9PEZI</name>
<organism evidence="7 8">
    <name type="scientific">Microdochium bolleyi</name>
    <dbReference type="NCBI Taxonomy" id="196109"/>
    <lineage>
        <taxon>Eukaryota</taxon>
        <taxon>Fungi</taxon>
        <taxon>Dikarya</taxon>
        <taxon>Ascomycota</taxon>
        <taxon>Pezizomycotina</taxon>
        <taxon>Sordariomycetes</taxon>
        <taxon>Xylariomycetidae</taxon>
        <taxon>Xylariales</taxon>
        <taxon>Microdochiaceae</taxon>
        <taxon>Microdochium</taxon>
    </lineage>
</organism>
<dbReference type="CDD" id="cd04842">
    <property type="entry name" value="Peptidases_S8_Kp43_protease"/>
    <property type="match status" value="1"/>
</dbReference>
<dbReference type="GO" id="GO:0006508">
    <property type="term" value="P:proteolysis"/>
    <property type="evidence" value="ECO:0007669"/>
    <property type="project" value="UniProtKB-KW"/>
</dbReference>
<keyword evidence="8" id="KW-1185">Reference proteome</keyword>
<keyword evidence="4 5" id="KW-0720">Serine protease</keyword>
<dbReference type="InterPro" id="IPR000209">
    <property type="entry name" value="Peptidase_S8/S53_dom"/>
</dbReference>
<sequence>AKDRDFILIQSKKALRPAEKEDLEEAGVELQEYLGGNTYLCRYEPEDFAPLQRKDYIAHVSIYLRELKGTGALQRSIKEDKDKEHYEVDCILHEAPGIIPSELVPEVAKAAGIKEDDLSVSGNKMRFVMHQDRLSDLAKLDYVNRIEQVHKANLANDKARSTLLLMAGDGGLSVTSSTYEGNGQTICVADTGLDMGWLETEGGRISAVQHPAFEGRVKRIDSIWPGDDGKDIHGHGTHVCASICGSGTYKDEQLGNVAIRGTAPAAEIIMQSLMEPHKTIAGRKYLTIPNDVIGKLFQHVYEEGVRIHSNSWTYEWKDKDGQVDYNGEATMIDSYIYGVPAFKLATPGDATAQPHEDFVVLMAAGNEGRKSANPDSKSQIGAGAAAKNIITVGASGSTRPNDDWAYVAGEKRTLSGINDTAIFSSRGPTKPPVLVDGLKVSGRIKPDVVAPGVAILSAASRALIFNNVRTQHGPSNDKDWLFQSGTSMSTPLVAGCVALLREALADIHGKTSPSAALIKALLVNGAVNFSNKEGPGLGYDYEQGFGRVVVDSSVAMIRNGTFVDGGGARSQKWDSGEIQVPASLGRCRLVATFTYPDAPGGALQNSMNLVVQSGGEARHGNMGRNGDGAFDNINNVEKVLWDNVPGSTFRVVVQVHNNFRPRVPASFAVAWDLRQ</sequence>
<dbReference type="InterPro" id="IPR036852">
    <property type="entry name" value="Peptidase_S8/S53_dom_sf"/>
</dbReference>
<reference evidence="8" key="1">
    <citation type="submission" date="2016-02" db="EMBL/GenBank/DDBJ databases">
        <title>Draft genome sequence of Microdochium bolleyi, a fungal endophyte of beachgrass.</title>
        <authorList>
            <consortium name="DOE Joint Genome Institute"/>
            <person name="David A.S."/>
            <person name="May G."/>
            <person name="Haridas S."/>
            <person name="Lim J."/>
            <person name="Wang M."/>
            <person name="Labutti K."/>
            <person name="Lipzen A."/>
            <person name="Barry K."/>
            <person name="Grigoriev I.V."/>
        </authorList>
    </citation>
    <scope>NUCLEOTIDE SEQUENCE [LARGE SCALE GENOMIC DNA]</scope>
    <source>
        <strain evidence="8">J235TASD1</strain>
    </source>
</reference>
<dbReference type="GO" id="GO:0004252">
    <property type="term" value="F:serine-type endopeptidase activity"/>
    <property type="evidence" value="ECO:0007669"/>
    <property type="project" value="UniProtKB-UniRule"/>
</dbReference>
<feature type="active site" description="Charge relay system" evidence="5">
    <location>
        <position position="235"/>
    </location>
</feature>
<feature type="active site" description="Charge relay system" evidence="5">
    <location>
        <position position="190"/>
    </location>
</feature>
<dbReference type="PROSITE" id="PS51892">
    <property type="entry name" value="SUBTILASE"/>
    <property type="match status" value="1"/>
</dbReference>
<dbReference type="Gene3D" id="3.40.50.200">
    <property type="entry name" value="Peptidase S8/S53 domain"/>
    <property type="match status" value="1"/>
</dbReference>
<accession>A0A136IK58</accession>
<evidence type="ECO:0000256" key="3">
    <source>
        <dbReference type="ARBA" id="ARBA00022801"/>
    </source>
</evidence>
<feature type="non-terminal residue" evidence="7">
    <location>
        <position position="1"/>
    </location>
</feature>
<evidence type="ECO:0000313" key="7">
    <source>
        <dbReference type="EMBL" id="KXJ85350.1"/>
    </source>
</evidence>
<feature type="domain" description="Peptidase S8/S53" evidence="6">
    <location>
        <begin position="181"/>
        <end position="546"/>
    </location>
</feature>
<dbReference type="PANTHER" id="PTHR43399:SF4">
    <property type="entry name" value="CELL WALL-ASSOCIATED PROTEASE"/>
    <property type="match status" value="1"/>
</dbReference>
<gene>
    <name evidence="7" type="ORF">Micbo1qcDRAFT_96945</name>
</gene>
<dbReference type="PANTHER" id="PTHR43399">
    <property type="entry name" value="SUBTILISIN-RELATED"/>
    <property type="match status" value="1"/>
</dbReference>
<dbReference type="InterPro" id="IPR023828">
    <property type="entry name" value="Peptidase_S8_Ser-AS"/>
</dbReference>
<dbReference type="InterPro" id="IPR051048">
    <property type="entry name" value="Peptidase_S8/S53_subtilisin"/>
</dbReference>
<evidence type="ECO:0000256" key="4">
    <source>
        <dbReference type="ARBA" id="ARBA00022825"/>
    </source>
</evidence>
<dbReference type="SUPFAM" id="SSF52743">
    <property type="entry name" value="Subtilisin-like"/>
    <property type="match status" value="1"/>
</dbReference>
<evidence type="ECO:0000313" key="8">
    <source>
        <dbReference type="Proteomes" id="UP000070501"/>
    </source>
</evidence>
<keyword evidence="2 5" id="KW-0645">Protease</keyword>
<dbReference type="InterPro" id="IPR008979">
    <property type="entry name" value="Galactose-bd-like_sf"/>
</dbReference>
<dbReference type="PROSITE" id="PS00138">
    <property type="entry name" value="SUBTILASE_SER"/>
    <property type="match status" value="1"/>
</dbReference>
<keyword evidence="3 5" id="KW-0378">Hydrolase</keyword>
<dbReference type="Gene3D" id="2.60.120.380">
    <property type="match status" value="1"/>
</dbReference>
<dbReference type="Pfam" id="PF00082">
    <property type="entry name" value="Peptidase_S8"/>
    <property type="match status" value="1"/>
</dbReference>
<dbReference type="EMBL" id="KQ964284">
    <property type="protein sequence ID" value="KXJ85350.1"/>
    <property type="molecule type" value="Genomic_DNA"/>
</dbReference>
<dbReference type="SUPFAM" id="SSF49785">
    <property type="entry name" value="Galactose-binding domain-like"/>
    <property type="match status" value="1"/>
</dbReference>
<proteinExistence type="inferred from homology"/>
<evidence type="ECO:0000259" key="6">
    <source>
        <dbReference type="Pfam" id="PF00082"/>
    </source>
</evidence>
<dbReference type="OrthoDB" id="10256524at2759"/>
<dbReference type="InterPro" id="IPR034058">
    <property type="entry name" value="TagA/B/C/D_pept_dom"/>
</dbReference>
<dbReference type="AlphaFoldDB" id="A0A136IK58"/>
<feature type="active site" description="Charge relay system" evidence="5">
    <location>
        <position position="487"/>
    </location>
</feature>
<evidence type="ECO:0000256" key="1">
    <source>
        <dbReference type="ARBA" id="ARBA00011073"/>
    </source>
</evidence>
<dbReference type="STRING" id="196109.A0A136IK58"/>
<dbReference type="Proteomes" id="UP000070501">
    <property type="component" value="Unassembled WGS sequence"/>
</dbReference>
<evidence type="ECO:0000256" key="5">
    <source>
        <dbReference type="PROSITE-ProRule" id="PRU01240"/>
    </source>
</evidence>
<protein>
    <submittedName>
        <fullName evidence="7">Peptidase S8/S53 domain-containing protein</fullName>
    </submittedName>
</protein>
<dbReference type="InParanoid" id="A0A136IK58"/>
<evidence type="ECO:0000256" key="2">
    <source>
        <dbReference type="ARBA" id="ARBA00022670"/>
    </source>
</evidence>
<dbReference type="InterPro" id="IPR015500">
    <property type="entry name" value="Peptidase_S8_subtilisin-rel"/>
</dbReference>